<dbReference type="InterPro" id="IPR037523">
    <property type="entry name" value="VOC_core"/>
</dbReference>
<gene>
    <name evidence="2" type="ORF">EZM97_16820</name>
</gene>
<feature type="domain" description="VOC" evidence="1">
    <location>
        <begin position="8"/>
        <end position="136"/>
    </location>
</feature>
<comment type="caution">
    <text evidence="2">The sequence shown here is derived from an EMBL/GenBank/DDBJ whole genome shotgun (WGS) entry which is preliminary data.</text>
</comment>
<dbReference type="InterPro" id="IPR029068">
    <property type="entry name" value="Glyas_Bleomycin-R_OHBP_Dase"/>
</dbReference>
<evidence type="ECO:0000313" key="2">
    <source>
        <dbReference type="EMBL" id="TCI10530.1"/>
    </source>
</evidence>
<dbReference type="Proteomes" id="UP000291822">
    <property type="component" value="Unassembled WGS sequence"/>
</dbReference>
<dbReference type="InterPro" id="IPR004360">
    <property type="entry name" value="Glyas_Fos-R_dOase_dom"/>
</dbReference>
<dbReference type="PANTHER" id="PTHR34109:SF1">
    <property type="entry name" value="VOC DOMAIN-CONTAINING PROTEIN"/>
    <property type="match status" value="1"/>
</dbReference>
<dbReference type="Gene3D" id="3.30.720.110">
    <property type="match status" value="1"/>
</dbReference>
<dbReference type="SUPFAM" id="SSF54593">
    <property type="entry name" value="Glyoxalase/Bleomycin resistance protein/Dihydroxybiphenyl dioxygenase"/>
    <property type="match status" value="1"/>
</dbReference>
<dbReference type="Gene3D" id="3.30.720.120">
    <property type="match status" value="1"/>
</dbReference>
<sequence>MTTQAASGSTIIPCLRYRDAHAAIDWLCKAFGFTRQAVYDDEEGGVAHAQLVYGKGMVMLGSVRDNDFGRRMVQPDQVGGSETQCPCVIVQDCKAHYEQAKAAGAVIIDEYAEKDYGGAGYSCRDPEGHLWWFGSYDPWAPAESQASA</sequence>
<dbReference type="AlphaFoldDB" id="A0A4R0YW00"/>
<dbReference type="PROSITE" id="PS51819">
    <property type="entry name" value="VOC"/>
    <property type="match status" value="1"/>
</dbReference>
<reference evidence="2 3" key="1">
    <citation type="submission" date="2019-02" db="EMBL/GenBank/DDBJ databases">
        <title>Dyella amyloliquefaciens sp. nov., isolated from forest soil.</title>
        <authorList>
            <person name="Gao Z.-H."/>
            <person name="Qiu L.-H."/>
        </authorList>
    </citation>
    <scope>NUCLEOTIDE SEQUENCE [LARGE SCALE GENOMIC DNA]</scope>
    <source>
        <strain evidence="2 3">KACC 12747</strain>
    </source>
</reference>
<accession>A0A4R0YW00</accession>
<name>A0A4R0YW00_9GAMM</name>
<evidence type="ECO:0000259" key="1">
    <source>
        <dbReference type="PROSITE" id="PS51819"/>
    </source>
</evidence>
<organism evidence="2 3">
    <name type="scientific">Dyella soli</name>
    <dbReference type="NCBI Taxonomy" id="522319"/>
    <lineage>
        <taxon>Bacteria</taxon>
        <taxon>Pseudomonadati</taxon>
        <taxon>Pseudomonadota</taxon>
        <taxon>Gammaproteobacteria</taxon>
        <taxon>Lysobacterales</taxon>
        <taxon>Rhodanobacteraceae</taxon>
        <taxon>Dyella</taxon>
    </lineage>
</organism>
<dbReference type="EMBL" id="SJTG01000002">
    <property type="protein sequence ID" value="TCI10530.1"/>
    <property type="molecule type" value="Genomic_DNA"/>
</dbReference>
<evidence type="ECO:0000313" key="3">
    <source>
        <dbReference type="Proteomes" id="UP000291822"/>
    </source>
</evidence>
<dbReference type="Pfam" id="PF00903">
    <property type="entry name" value="Glyoxalase"/>
    <property type="match status" value="1"/>
</dbReference>
<keyword evidence="3" id="KW-1185">Reference proteome</keyword>
<protein>
    <submittedName>
        <fullName evidence="2">Glyoxalase</fullName>
    </submittedName>
</protein>
<proteinExistence type="predicted"/>
<dbReference type="RefSeq" id="WP_131408638.1">
    <property type="nucleotide sequence ID" value="NZ_SJTG01000002.1"/>
</dbReference>
<dbReference type="PANTHER" id="PTHR34109">
    <property type="entry name" value="BNAUNNG04460D PROTEIN-RELATED"/>
    <property type="match status" value="1"/>
</dbReference>